<reference evidence="2 3" key="1">
    <citation type="journal article" date="2014" name="Agronomy (Basel)">
        <title>A Draft Genome Sequence for Ensete ventricosum, the Drought-Tolerant Tree Against Hunger.</title>
        <authorList>
            <person name="Harrison J."/>
            <person name="Moore K.A."/>
            <person name="Paszkiewicz K."/>
            <person name="Jones T."/>
            <person name="Grant M."/>
            <person name="Ambacheew D."/>
            <person name="Muzemil S."/>
            <person name="Studholme D.J."/>
        </authorList>
    </citation>
    <scope>NUCLEOTIDE SEQUENCE [LARGE SCALE GENOMIC DNA]</scope>
</reference>
<evidence type="ECO:0000313" key="3">
    <source>
        <dbReference type="Proteomes" id="UP000287651"/>
    </source>
</evidence>
<evidence type="ECO:0000313" key="2">
    <source>
        <dbReference type="EMBL" id="RRT70211.1"/>
    </source>
</evidence>
<keyword evidence="1" id="KW-0812">Transmembrane</keyword>
<name>A0A427A1Z2_ENSVE</name>
<evidence type="ECO:0000256" key="1">
    <source>
        <dbReference type="SAM" id="Phobius"/>
    </source>
</evidence>
<feature type="transmembrane region" description="Helical" evidence="1">
    <location>
        <begin position="14"/>
        <end position="35"/>
    </location>
</feature>
<proteinExistence type="predicted"/>
<protein>
    <submittedName>
        <fullName evidence="2">Uncharacterized protein</fullName>
    </submittedName>
</protein>
<accession>A0A427A1Z2</accession>
<dbReference type="Proteomes" id="UP000287651">
    <property type="component" value="Unassembled WGS sequence"/>
</dbReference>
<keyword evidence="1" id="KW-0472">Membrane</keyword>
<gene>
    <name evidence="2" type="ORF">B296_00028868</name>
</gene>
<dbReference type="AlphaFoldDB" id="A0A427A1Z2"/>
<dbReference type="EMBL" id="AMZH03004097">
    <property type="protein sequence ID" value="RRT70211.1"/>
    <property type="molecule type" value="Genomic_DNA"/>
</dbReference>
<sequence length="144" mass="15448">MGLGASEVPTSNELFYLIVKVIAVLRVMAVILVAGDLKETEKEASGVPEALEAGPTLGARLAMEGLVVEQSLVSGWGLEEVFSSVEDGVEIGPLKLRERSVYVASTFDLESGVNFGENRLAYPRSIDSLVPKPNSHVLHQGLRQ</sequence>
<organism evidence="2 3">
    <name type="scientific">Ensete ventricosum</name>
    <name type="common">Abyssinian banana</name>
    <name type="synonym">Musa ensete</name>
    <dbReference type="NCBI Taxonomy" id="4639"/>
    <lineage>
        <taxon>Eukaryota</taxon>
        <taxon>Viridiplantae</taxon>
        <taxon>Streptophyta</taxon>
        <taxon>Embryophyta</taxon>
        <taxon>Tracheophyta</taxon>
        <taxon>Spermatophyta</taxon>
        <taxon>Magnoliopsida</taxon>
        <taxon>Liliopsida</taxon>
        <taxon>Zingiberales</taxon>
        <taxon>Musaceae</taxon>
        <taxon>Ensete</taxon>
    </lineage>
</organism>
<comment type="caution">
    <text evidence="2">The sequence shown here is derived from an EMBL/GenBank/DDBJ whole genome shotgun (WGS) entry which is preliminary data.</text>
</comment>
<keyword evidence="1" id="KW-1133">Transmembrane helix</keyword>